<dbReference type="RefSeq" id="WP_125484921.1">
    <property type="nucleotide sequence ID" value="NZ_RSDW01000001.1"/>
</dbReference>
<evidence type="ECO:0000313" key="2">
    <source>
        <dbReference type="EMBL" id="RSL16289.1"/>
    </source>
</evidence>
<dbReference type="EMBL" id="RSDW01000001">
    <property type="protein sequence ID" value="RSL16289.1"/>
    <property type="molecule type" value="Genomic_DNA"/>
</dbReference>
<accession>A0A428MHR9</accession>
<organism evidence="2 3">
    <name type="scientific">Edaphobacter aggregans</name>
    <dbReference type="NCBI Taxonomy" id="570835"/>
    <lineage>
        <taxon>Bacteria</taxon>
        <taxon>Pseudomonadati</taxon>
        <taxon>Acidobacteriota</taxon>
        <taxon>Terriglobia</taxon>
        <taxon>Terriglobales</taxon>
        <taxon>Acidobacteriaceae</taxon>
        <taxon>Edaphobacter</taxon>
    </lineage>
</organism>
<feature type="region of interest" description="Disordered" evidence="1">
    <location>
        <begin position="264"/>
        <end position="320"/>
    </location>
</feature>
<dbReference type="OrthoDB" id="117760at2"/>
<reference evidence="2 3" key="1">
    <citation type="submission" date="2018-12" db="EMBL/GenBank/DDBJ databases">
        <title>Sequencing of bacterial isolates from soil warming experiment in Harvard Forest, Massachusetts, USA.</title>
        <authorList>
            <person name="Deangelis K."/>
        </authorList>
    </citation>
    <scope>NUCLEOTIDE SEQUENCE [LARGE SCALE GENOMIC DNA]</scope>
    <source>
        <strain evidence="2 3">EB153</strain>
    </source>
</reference>
<dbReference type="AlphaFoldDB" id="A0A428MHR9"/>
<keyword evidence="3" id="KW-1185">Reference proteome</keyword>
<name>A0A428MHR9_9BACT</name>
<evidence type="ECO:0000256" key="1">
    <source>
        <dbReference type="SAM" id="MobiDB-lite"/>
    </source>
</evidence>
<proteinExistence type="predicted"/>
<evidence type="ECO:0000313" key="3">
    <source>
        <dbReference type="Proteomes" id="UP000269669"/>
    </source>
</evidence>
<comment type="caution">
    <text evidence="2">The sequence shown here is derived from an EMBL/GenBank/DDBJ whole genome shotgun (WGS) entry which is preliminary data.</text>
</comment>
<gene>
    <name evidence="2" type="ORF">EDE15_1800</name>
</gene>
<feature type="region of interest" description="Disordered" evidence="1">
    <location>
        <begin position="196"/>
        <end position="218"/>
    </location>
</feature>
<sequence length="333" mass="33115">MRRLIVVIAVVCGVARAQQPIGTVGVQDATVAGALEVTNGRAVLVGNTTVTAREHAAEISLSRGGTVRVCSTSGLHVTAGKGGATAPLMLALDRGAIEVNMPATTNDVVVTPDLRFTMRSEGPLDLRLRVARNGDTCVENRGEKAPMLGVADQFGEATYELRAGQHVLFEHGSLKEVVDHESSACGCPPEPVVSVADAGATSGTPAAPGSTVAAKSAEEQHPFPAAVSAGLAPATSVPQAPAGVVHTQVSTTLSYGAGAGGNGDAGDAGDGSSSAGAGSGASAKPAATAPPTTAAATQTSEQASGTAQAPPPPPTPNLFHSIGHFFKHLFGKG</sequence>
<feature type="compositionally biased region" description="Low complexity" evidence="1">
    <location>
        <begin position="270"/>
        <end position="308"/>
    </location>
</feature>
<feature type="compositionally biased region" description="Low complexity" evidence="1">
    <location>
        <begin position="198"/>
        <end position="211"/>
    </location>
</feature>
<dbReference type="Proteomes" id="UP000269669">
    <property type="component" value="Unassembled WGS sequence"/>
</dbReference>
<protein>
    <recommendedName>
        <fullName evidence="4">FecR family protein</fullName>
    </recommendedName>
</protein>
<evidence type="ECO:0008006" key="4">
    <source>
        <dbReference type="Google" id="ProtNLM"/>
    </source>
</evidence>